<proteinExistence type="predicted"/>
<dbReference type="Proteomes" id="UP000460549">
    <property type="component" value="Unassembled WGS sequence"/>
</dbReference>
<feature type="transmembrane region" description="Helical" evidence="8">
    <location>
        <begin position="17"/>
        <end position="38"/>
    </location>
</feature>
<accession>A0A7X2PAK3</accession>
<feature type="transmembrane region" description="Helical" evidence="8">
    <location>
        <begin position="159"/>
        <end position="179"/>
    </location>
</feature>
<keyword evidence="2" id="KW-0813">Transport</keyword>
<comment type="subcellular location">
    <subcellularLocation>
        <location evidence="1">Cell membrane</location>
        <topology evidence="1">Multi-pass membrane protein</topology>
    </subcellularLocation>
</comment>
<keyword evidence="6" id="KW-0406">Ion transport</keyword>
<name>A0A7X2PAK3_9SPIO</name>
<evidence type="ECO:0000256" key="1">
    <source>
        <dbReference type="ARBA" id="ARBA00004651"/>
    </source>
</evidence>
<feature type="transmembrane region" description="Helical" evidence="8">
    <location>
        <begin position="334"/>
        <end position="355"/>
    </location>
</feature>
<comment type="caution">
    <text evidence="9">The sequence shown here is derived from an EMBL/GenBank/DDBJ whole genome shotgun (WGS) entry which is preliminary data.</text>
</comment>
<keyword evidence="5 8" id="KW-1133">Transmembrane helix</keyword>
<evidence type="ECO:0000313" key="10">
    <source>
        <dbReference type="Proteomes" id="UP000460549"/>
    </source>
</evidence>
<dbReference type="GO" id="GO:0005886">
    <property type="term" value="C:plasma membrane"/>
    <property type="evidence" value="ECO:0007669"/>
    <property type="project" value="UniProtKB-SubCell"/>
</dbReference>
<dbReference type="GO" id="GO:0008324">
    <property type="term" value="F:monoatomic cation transmembrane transporter activity"/>
    <property type="evidence" value="ECO:0007669"/>
    <property type="project" value="InterPro"/>
</dbReference>
<keyword evidence="4 8" id="KW-0812">Transmembrane</keyword>
<feature type="transmembrane region" description="Helical" evidence="8">
    <location>
        <begin position="44"/>
        <end position="65"/>
    </location>
</feature>
<evidence type="ECO:0000313" key="9">
    <source>
        <dbReference type="EMBL" id="MSU05337.1"/>
    </source>
</evidence>
<dbReference type="GO" id="GO:0030001">
    <property type="term" value="P:metal ion transport"/>
    <property type="evidence" value="ECO:0007669"/>
    <property type="project" value="UniProtKB-ARBA"/>
</dbReference>
<keyword evidence="10" id="KW-1185">Reference proteome</keyword>
<evidence type="ECO:0000256" key="8">
    <source>
        <dbReference type="SAM" id="Phobius"/>
    </source>
</evidence>
<keyword evidence="3" id="KW-1003">Cell membrane</keyword>
<feature type="transmembrane region" description="Helical" evidence="8">
    <location>
        <begin position="230"/>
        <end position="248"/>
    </location>
</feature>
<dbReference type="AlphaFoldDB" id="A0A7X2PAK3"/>
<evidence type="ECO:0000256" key="5">
    <source>
        <dbReference type="ARBA" id="ARBA00022989"/>
    </source>
</evidence>
<protein>
    <submittedName>
        <fullName evidence="9">Uncharacterized protein</fullName>
    </submittedName>
</protein>
<evidence type="ECO:0000256" key="3">
    <source>
        <dbReference type="ARBA" id="ARBA00022475"/>
    </source>
</evidence>
<feature type="transmembrane region" description="Helical" evidence="8">
    <location>
        <begin position="128"/>
        <end position="152"/>
    </location>
</feature>
<gene>
    <name evidence="9" type="ORF">FYJ80_00855</name>
</gene>
<dbReference type="RefSeq" id="WP_154424235.1">
    <property type="nucleotide sequence ID" value="NZ_VUNN01000001.1"/>
</dbReference>
<feature type="transmembrane region" description="Helical" evidence="8">
    <location>
        <begin position="77"/>
        <end position="100"/>
    </location>
</feature>
<evidence type="ECO:0000256" key="6">
    <source>
        <dbReference type="ARBA" id="ARBA00023065"/>
    </source>
</evidence>
<organism evidence="9 10">
    <name type="scientific">Bullifex porci</name>
    <dbReference type="NCBI Taxonomy" id="2606638"/>
    <lineage>
        <taxon>Bacteria</taxon>
        <taxon>Pseudomonadati</taxon>
        <taxon>Spirochaetota</taxon>
        <taxon>Spirochaetia</taxon>
        <taxon>Spirochaetales</taxon>
        <taxon>Spirochaetaceae</taxon>
        <taxon>Bullifex</taxon>
    </lineage>
</organism>
<dbReference type="EMBL" id="VUNN01000001">
    <property type="protein sequence ID" value="MSU05337.1"/>
    <property type="molecule type" value="Genomic_DNA"/>
</dbReference>
<evidence type="ECO:0000256" key="7">
    <source>
        <dbReference type="ARBA" id="ARBA00023136"/>
    </source>
</evidence>
<evidence type="ECO:0000256" key="2">
    <source>
        <dbReference type="ARBA" id="ARBA00022448"/>
    </source>
</evidence>
<dbReference type="InterPro" id="IPR003445">
    <property type="entry name" value="Cat_transpt"/>
</dbReference>
<evidence type="ECO:0000256" key="4">
    <source>
        <dbReference type="ARBA" id="ARBA00022692"/>
    </source>
</evidence>
<feature type="transmembrane region" description="Helical" evidence="8">
    <location>
        <begin position="394"/>
        <end position="414"/>
    </location>
</feature>
<reference evidence="9 10" key="1">
    <citation type="submission" date="2019-08" db="EMBL/GenBank/DDBJ databases">
        <title>In-depth cultivation of the pig gut microbiome towards novel bacterial diversity and tailored functional studies.</title>
        <authorList>
            <person name="Wylensek D."/>
            <person name="Hitch T.C.A."/>
            <person name="Clavel T."/>
        </authorList>
    </citation>
    <scope>NUCLEOTIDE SEQUENCE [LARGE SCALE GENOMIC DNA]</scope>
    <source>
        <strain evidence="9 10">NM-380-WT-3C1</strain>
    </source>
</reference>
<sequence>MGISHIHQKLKKLPSSLLLALGFFCIILLGTFLLMLPFSATKTISPIDALFIATSAVCVTGLSPIEICSTLTLFGQIVLMSLFQIGGLGYAILLVSLISITNGTLSFKNKLLVRESFGVDNRTNTKEIIKFVLISTFICEALGTILLSVAFFPQYGNRGIFIALFTAVSAFNNAGFDLFGNSLIAYNNSALVLLTVASLIIIGGLGFLVLKELIIPQRHRIRLSVHTKIVLLMTIILLLLGTVGFIITQKLSVLEAFFQAVTTRTAGFCSFDQSILTPKAYVLTIFLMFIGASPCSTGGGIKTTTLFTALGSCFSLLKGKDFIVFKRYISKDTVIKALFIFLIAVLMIFFSCMILSFSEPDIPLSALFYEVVSALATVGLSQNITSLLSATSKIIIIFLMYIGRVGILTILSCFSSEAKHIEYLEGKVIVG</sequence>
<dbReference type="PANTHER" id="PTHR32024:SF1">
    <property type="entry name" value="KTR SYSTEM POTASSIUM UPTAKE PROTEIN B"/>
    <property type="match status" value="1"/>
</dbReference>
<dbReference type="PANTHER" id="PTHR32024">
    <property type="entry name" value="TRK SYSTEM POTASSIUM UPTAKE PROTEIN TRKG-RELATED"/>
    <property type="match status" value="1"/>
</dbReference>
<feature type="transmembrane region" description="Helical" evidence="8">
    <location>
        <begin position="191"/>
        <end position="210"/>
    </location>
</feature>
<keyword evidence="7 8" id="KW-0472">Membrane</keyword>
<dbReference type="Pfam" id="PF02386">
    <property type="entry name" value="TrkH"/>
    <property type="match status" value="1"/>
</dbReference>